<dbReference type="PANTHER" id="PTHR11668:SF300">
    <property type="entry name" value="SERINE_THREONINE-PROTEIN PHOSPHATASE"/>
    <property type="match status" value="1"/>
</dbReference>
<dbReference type="InterPro" id="IPR050341">
    <property type="entry name" value="PP1_catalytic_subunit"/>
</dbReference>
<dbReference type="GO" id="GO:0004722">
    <property type="term" value="F:protein serine/threonine phosphatase activity"/>
    <property type="evidence" value="ECO:0007669"/>
    <property type="project" value="UniProtKB-EC"/>
</dbReference>
<comment type="cofactor">
    <cofactor evidence="1">
        <name>Mn(2+)</name>
        <dbReference type="ChEBI" id="CHEBI:29035"/>
    </cofactor>
</comment>
<dbReference type="AlphaFoldDB" id="A0ABD2HNZ9"/>
<dbReference type="EMBL" id="JBICBT010001408">
    <property type="protein sequence ID" value="KAL3068572.1"/>
    <property type="molecule type" value="Genomic_DNA"/>
</dbReference>
<keyword evidence="3" id="KW-0479">Metal-binding</keyword>
<evidence type="ECO:0000256" key="8">
    <source>
        <dbReference type="ARBA" id="ARBA00048336"/>
    </source>
</evidence>
<evidence type="ECO:0000256" key="1">
    <source>
        <dbReference type="ARBA" id="ARBA00001936"/>
    </source>
</evidence>
<dbReference type="PRINTS" id="PR00114">
    <property type="entry name" value="STPHPHTASE"/>
</dbReference>
<feature type="domain" description="Serine/threonine specific protein phosphatases" evidence="9">
    <location>
        <begin position="1"/>
        <end position="132"/>
    </location>
</feature>
<evidence type="ECO:0000256" key="3">
    <source>
        <dbReference type="ARBA" id="ARBA00022723"/>
    </source>
</evidence>
<reference evidence="10 11" key="1">
    <citation type="submission" date="2024-10" db="EMBL/GenBank/DDBJ databases">
        <authorList>
            <person name="Kim D."/>
        </authorList>
    </citation>
    <scope>NUCLEOTIDE SEQUENCE [LARGE SCALE GENOMIC DNA]</scope>
    <source>
        <strain evidence="10">BH-2024</strain>
    </source>
</reference>
<evidence type="ECO:0000313" key="11">
    <source>
        <dbReference type="Proteomes" id="UP001620626"/>
    </source>
</evidence>
<evidence type="ECO:0000313" key="10">
    <source>
        <dbReference type="EMBL" id="KAL3068572.1"/>
    </source>
</evidence>
<dbReference type="Gene3D" id="3.60.21.10">
    <property type="match status" value="1"/>
</dbReference>
<dbReference type="SUPFAM" id="SSF56300">
    <property type="entry name" value="Metallo-dependent phosphatases"/>
    <property type="match status" value="1"/>
</dbReference>
<dbReference type="Pfam" id="PF00149">
    <property type="entry name" value="Metallophos"/>
    <property type="match status" value="1"/>
</dbReference>
<evidence type="ECO:0000256" key="7">
    <source>
        <dbReference type="ARBA" id="ARBA00047761"/>
    </source>
</evidence>
<dbReference type="InterPro" id="IPR004843">
    <property type="entry name" value="Calcineurin-like_PHP"/>
</dbReference>
<dbReference type="InterPro" id="IPR029052">
    <property type="entry name" value="Metallo-depent_PP-like"/>
</dbReference>
<dbReference type="EC" id="3.1.3.16" evidence="2"/>
<comment type="catalytic activity">
    <reaction evidence="8">
        <text>O-phospho-L-threonyl-[protein] + H2O = L-threonyl-[protein] + phosphate</text>
        <dbReference type="Rhea" id="RHEA:47004"/>
        <dbReference type="Rhea" id="RHEA-COMP:11060"/>
        <dbReference type="Rhea" id="RHEA-COMP:11605"/>
        <dbReference type="ChEBI" id="CHEBI:15377"/>
        <dbReference type="ChEBI" id="CHEBI:30013"/>
        <dbReference type="ChEBI" id="CHEBI:43474"/>
        <dbReference type="ChEBI" id="CHEBI:61977"/>
        <dbReference type="EC" id="3.1.3.16"/>
    </reaction>
</comment>
<evidence type="ECO:0000256" key="4">
    <source>
        <dbReference type="ARBA" id="ARBA00022801"/>
    </source>
</evidence>
<organism evidence="10 11">
    <name type="scientific">Heterodera trifolii</name>
    <dbReference type="NCBI Taxonomy" id="157864"/>
    <lineage>
        <taxon>Eukaryota</taxon>
        <taxon>Metazoa</taxon>
        <taxon>Ecdysozoa</taxon>
        <taxon>Nematoda</taxon>
        <taxon>Chromadorea</taxon>
        <taxon>Rhabditida</taxon>
        <taxon>Tylenchina</taxon>
        <taxon>Tylenchomorpha</taxon>
        <taxon>Tylenchoidea</taxon>
        <taxon>Heteroderidae</taxon>
        <taxon>Heteroderinae</taxon>
        <taxon>Heterodera</taxon>
    </lineage>
</organism>
<proteinExistence type="predicted"/>
<evidence type="ECO:0000256" key="5">
    <source>
        <dbReference type="ARBA" id="ARBA00022912"/>
    </source>
</evidence>
<protein>
    <recommendedName>
        <fullName evidence="2">protein-serine/threonine phosphatase</fullName>
        <ecNumber evidence="2">3.1.3.16</ecNumber>
    </recommendedName>
</protein>
<evidence type="ECO:0000256" key="2">
    <source>
        <dbReference type="ARBA" id="ARBA00013081"/>
    </source>
</evidence>
<keyword evidence="6" id="KW-0464">Manganese</keyword>
<keyword evidence="11" id="KW-1185">Reference proteome</keyword>
<sequence>MLGGIYKKIISLDQLNKLRRPLTDPPLRSLETLLESDLWADLSSRITGVRPNVQRKVSVMFGADVVESVRNLLGIDYIVRAHQLVMDGVEYFADRHLITVFSAPRYTGKNNTGATMLIAPDLSHTITYFGPA</sequence>
<comment type="caution">
    <text evidence="10">The sequence shown here is derived from an EMBL/GenBank/DDBJ whole genome shotgun (WGS) entry which is preliminary data.</text>
</comment>
<comment type="catalytic activity">
    <reaction evidence="7">
        <text>O-phospho-L-seryl-[protein] + H2O = L-seryl-[protein] + phosphate</text>
        <dbReference type="Rhea" id="RHEA:20629"/>
        <dbReference type="Rhea" id="RHEA-COMP:9863"/>
        <dbReference type="Rhea" id="RHEA-COMP:11604"/>
        <dbReference type="ChEBI" id="CHEBI:15377"/>
        <dbReference type="ChEBI" id="CHEBI:29999"/>
        <dbReference type="ChEBI" id="CHEBI:43474"/>
        <dbReference type="ChEBI" id="CHEBI:83421"/>
        <dbReference type="EC" id="3.1.3.16"/>
    </reaction>
</comment>
<keyword evidence="4" id="KW-0378">Hydrolase</keyword>
<dbReference type="InterPro" id="IPR006186">
    <property type="entry name" value="Ser/Thr-sp_prot-phosphatase"/>
</dbReference>
<accession>A0ABD2HNZ9</accession>
<dbReference type="PANTHER" id="PTHR11668">
    <property type="entry name" value="SERINE/THREONINE PROTEIN PHOSPHATASE"/>
    <property type="match status" value="1"/>
</dbReference>
<evidence type="ECO:0000259" key="9">
    <source>
        <dbReference type="SMART" id="SM00156"/>
    </source>
</evidence>
<gene>
    <name evidence="10" type="ORF">niasHT_030863</name>
</gene>
<dbReference type="GO" id="GO:0046872">
    <property type="term" value="F:metal ion binding"/>
    <property type="evidence" value="ECO:0007669"/>
    <property type="project" value="UniProtKB-KW"/>
</dbReference>
<dbReference type="Proteomes" id="UP001620626">
    <property type="component" value="Unassembled WGS sequence"/>
</dbReference>
<keyword evidence="5" id="KW-0904">Protein phosphatase</keyword>
<name>A0ABD2HNZ9_9BILA</name>
<evidence type="ECO:0000256" key="6">
    <source>
        <dbReference type="ARBA" id="ARBA00023211"/>
    </source>
</evidence>
<dbReference type="SMART" id="SM00156">
    <property type="entry name" value="PP2Ac"/>
    <property type="match status" value="1"/>
</dbReference>